<evidence type="ECO:0000313" key="5">
    <source>
        <dbReference type="Proteomes" id="UP000735302"/>
    </source>
</evidence>
<dbReference type="GO" id="GO:0008352">
    <property type="term" value="C:katanin complex"/>
    <property type="evidence" value="ECO:0007669"/>
    <property type="project" value="TreeGrafter"/>
</dbReference>
<dbReference type="PROSITE" id="PS50294">
    <property type="entry name" value="WD_REPEATS_REGION"/>
    <property type="match status" value="2"/>
</dbReference>
<organism evidence="4 5">
    <name type="scientific">Plakobranchus ocellatus</name>
    <dbReference type="NCBI Taxonomy" id="259542"/>
    <lineage>
        <taxon>Eukaryota</taxon>
        <taxon>Metazoa</taxon>
        <taxon>Spiralia</taxon>
        <taxon>Lophotrochozoa</taxon>
        <taxon>Mollusca</taxon>
        <taxon>Gastropoda</taxon>
        <taxon>Heterobranchia</taxon>
        <taxon>Euthyneura</taxon>
        <taxon>Panpulmonata</taxon>
        <taxon>Sacoglossa</taxon>
        <taxon>Placobranchoidea</taxon>
        <taxon>Plakobranchidae</taxon>
        <taxon>Plakobranchus</taxon>
    </lineage>
</organism>
<dbReference type="Pfam" id="PF00400">
    <property type="entry name" value="WD40"/>
    <property type="match status" value="2"/>
</dbReference>
<dbReference type="SUPFAM" id="SSF50978">
    <property type="entry name" value="WD40 repeat-like"/>
    <property type="match status" value="1"/>
</dbReference>
<keyword evidence="5" id="KW-1185">Reference proteome</keyword>
<dbReference type="PROSITE" id="PS50082">
    <property type="entry name" value="WD_REPEATS_2"/>
    <property type="match status" value="2"/>
</dbReference>
<dbReference type="SMART" id="SM00320">
    <property type="entry name" value="WD40"/>
    <property type="match status" value="2"/>
</dbReference>
<dbReference type="Proteomes" id="UP000735302">
    <property type="component" value="Unassembled WGS sequence"/>
</dbReference>
<keyword evidence="2" id="KW-0677">Repeat</keyword>
<keyword evidence="1 3" id="KW-0853">WD repeat</keyword>
<dbReference type="Gene3D" id="2.130.10.10">
    <property type="entry name" value="YVTN repeat-like/Quinoprotein amine dehydrogenase"/>
    <property type="match status" value="1"/>
</dbReference>
<feature type="repeat" description="WD" evidence="3">
    <location>
        <begin position="1"/>
        <end position="40"/>
    </location>
</feature>
<protein>
    <submittedName>
        <fullName evidence="4">Katanin p80 wd40 repeat-containing subunit b1</fullName>
    </submittedName>
</protein>
<dbReference type="GO" id="GO:0007019">
    <property type="term" value="P:microtubule depolymerization"/>
    <property type="evidence" value="ECO:0007669"/>
    <property type="project" value="TreeGrafter"/>
</dbReference>
<dbReference type="PANTHER" id="PTHR19845:SF0">
    <property type="entry name" value="KATANIN P80 WD40 REPEAT-CONTAINING SUBUNIT B1"/>
    <property type="match status" value="1"/>
</dbReference>
<gene>
    <name evidence="4" type="ORF">PoB_003785300</name>
</gene>
<evidence type="ECO:0000313" key="4">
    <source>
        <dbReference type="EMBL" id="GFO11348.1"/>
    </source>
</evidence>
<dbReference type="PANTHER" id="PTHR19845">
    <property type="entry name" value="KATANIN P80 SUBUNIT"/>
    <property type="match status" value="1"/>
</dbReference>
<dbReference type="InterPro" id="IPR001680">
    <property type="entry name" value="WD40_rpt"/>
</dbReference>
<evidence type="ECO:0000256" key="2">
    <source>
        <dbReference type="ARBA" id="ARBA00022737"/>
    </source>
</evidence>
<dbReference type="PROSITE" id="PS00678">
    <property type="entry name" value="WD_REPEATS_1"/>
    <property type="match status" value="1"/>
</dbReference>
<dbReference type="InterPro" id="IPR019775">
    <property type="entry name" value="WD40_repeat_CS"/>
</dbReference>
<dbReference type="AlphaFoldDB" id="A0AAV4AVG7"/>
<reference evidence="4 5" key="1">
    <citation type="journal article" date="2021" name="Elife">
        <title>Chloroplast acquisition without the gene transfer in kleptoplastic sea slugs, Plakobranchus ocellatus.</title>
        <authorList>
            <person name="Maeda T."/>
            <person name="Takahashi S."/>
            <person name="Yoshida T."/>
            <person name="Shimamura S."/>
            <person name="Takaki Y."/>
            <person name="Nagai Y."/>
            <person name="Toyoda A."/>
            <person name="Suzuki Y."/>
            <person name="Arimoto A."/>
            <person name="Ishii H."/>
            <person name="Satoh N."/>
            <person name="Nishiyama T."/>
            <person name="Hasebe M."/>
            <person name="Maruyama T."/>
            <person name="Minagawa J."/>
            <person name="Obokata J."/>
            <person name="Shigenobu S."/>
        </authorList>
    </citation>
    <scope>NUCLEOTIDE SEQUENCE [LARGE SCALE GENOMIC DNA]</scope>
</reference>
<sequence length="67" mass="7306">GHSNCVNCLRFTPDGQWLATASDDSTIKIWDLTAGKQLTELKLHRGPVNIVEFHPSDLLLASGSSDK</sequence>
<evidence type="ECO:0000256" key="3">
    <source>
        <dbReference type="PROSITE-ProRule" id="PRU00221"/>
    </source>
</evidence>
<name>A0AAV4AVG7_9GAST</name>
<dbReference type="EMBL" id="BLXT01004269">
    <property type="protein sequence ID" value="GFO11348.1"/>
    <property type="molecule type" value="Genomic_DNA"/>
</dbReference>
<feature type="repeat" description="WD" evidence="3">
    <location>
        <begin position="41"/>
        <end position="67"/>
    </location>
</feature>
<proteinExistence type="predicted"/>
<accession>A0AAV4AVG7</accession>
<comment type="caution">
    <text evidence="4">The sequence shown here is derived from an EMBL/GenBank/DDBJ whole genome shotgun (WGS) entry which is preliminary data.</text>
</comment>
<feature type="non-terminal residue" evidence="4">
    <location>
        <position position="1"/>
    </location>
</feature>
<dbReference type="InterPro" id="IPR036322">
    <property type="entry name" value="WD40_repeat_dom_sf"/>
</dbReference>
<dbReference type="InterPro" id="IPR015943">
    <property type="entry name" value="WD40/YVTN_repeat-like_dom_sf"/>
</dbReference>
<evidence type="ECO:0000256" key="1">
    <source>
        <dbReference type="ARBA" id="ARBA00022574"/>
    </source>
</evidence>